<accession>A0A412WSU3</accession>
<organism evidence="1 2">
    <name type="scientific">Odoribacter splanchnicus</name>
    <dbReference type="NCBI Taxonomy" id="28118"/>
    <lineage>
        <taxon>Bacteria</taxon>
        <taxon>Pseudomonadati</taxon>
        <taxon>Bacteroidota</taxon>
        <taxon>Bacteroidia</taxon>
        <taxon>Bacteroidales</taxon>
        <taxon>Odoribacteraceae</taxon>
        <taxon>Odoribacter</taxon>
    </lineage>
</organism>
<evidence type="ECO:0000313" key="2">
    <source>
        <dbReference type="Proteomes" id="UP000283426"/>
    </source>
</evidence>
<evidence type="ECO:0000313" key="1">
    <source>
        <dbReference type="EMBL" id="RGV30212.1"/>
    </source>
</evidence>
<reference evidence="1 2" key="1">
    <citation type="submission" date="2018-08" db="EMBL/GenBank/DDBJ databases">
        <title>A genome reference for cultivated species of the human gut microbiota.</title>
        <authorList>
            <person name="Zou Y."/>
            <person name="Xue W."/>
            <person name="Luo G."/>
        </authorList>
    </citation>
    <scope>NUCLEOTIDE SEQUENCE [LARGE SCALE GENOMIC DNA]</scope>
    <source>
        <strain evidence="1 2">AF14-6AC</strain>
    </source>
</reference>
<dbReference type="Proteomes" id="UP000283426">
    <property type="component" value="Unassembled WGS sequence"/>
</dbReference>
<dbReference type="EMBL" id="QRYW01000003">
    <property type="protein sequence ID" value="RGV30212.1"/>
    <property type="molecule type" value="Genomic_DNA"/>
</dbReference>
<proteinExistence type="predicted"/>
<name>A0A412WSU3_9BACT</name>
<dbReference type="RefSeq" id="WP_118107173.1">
    <property type="nucleotide sequence ID" value="NZ_QRYW01000003.1"/>
</dbReference>
<sequence>MKLNIISKEELSSDCLMNIKGGIEKSLVSSVECVCDCWISNKNEEPIETPIKKVEKKAP</sequence>
<dbReference type="AlphaFoldDB" id="A0A412WSU3"/>
<protein>
    <submittedName>
        <fullName evidence="1">Uncharacterized protein</fullName>
    </submittedName>
</protein>
<comment type="caution">
    <text evidence="1">The sequence shown here is derived from an EMBL/GenBank/DDBJ whole genome shotgun (WGS) entry which is preliminary data.</text>
</comment>
<gene>
    <name evidence="1" type="ORF">DWW24_02090</name>
</gene>